<protein>
    <recommendedName>
        <fullName evidence="3">JmjC domain-containing protein</fullName>
    </recommendedName>
</protein>
<dbReference type="Proteomes" id="UP000762676">
    <property type="component" value="Unassembled WGS sequence"/>
</dbReference>
<keyword evidence="2" id="KW-1185">Reference proteome</keyword>
<dbReference type="AlphaFoldDB" id="A0AAV4HYE4"/>
<accession>A0AAV4HYE4</accession>
<proteinExistence type="predicted"/>
<comment type="caution">
    <text evidence="1">The sequence shown here is derived from an EMBL/GenBank/DDBJ whole genome shotgun (WGS) entry which is preliminary data.</text>
</comment>
<sequence>LGTYVCKERIPRSSRRHAYTGIEPQDLLVIQPSVYHETTGQLDSKTVITFYLWLGLPAKQMSVLNGLRNPDVAETPHHTSFLQLQPQVFGAIQSSRSGLLTYSYR</sequence>
<dbReference type="EMBL" id="BMAT01012972">
    <property type="protein sequence ID" value="GFS02989.1"/>
    <property type="molecule type" value="Genomic_DNA"/>
</dbReference>
<gene>
    <name evidence="1" type="ORF">ElyMa_006458500</name>
</gene>
<name>A0AAV4HYE4_9GAST</name>
<reference evidence="1 2" key="1">
    <citation type="journal article" date="2021" name="Elife">
        <title>Chloroplast acquisition without the gene transfer in kleptoplastic sea slugs, Plakobranchus ocellatus.</title>
        <authorList>
            <person name="Maeda T."/>
            <person name="Takahashi S."/>
            <person name="Yoshida T."/>
            <person name="Shimamura S."/>
            <person name="Takaki Y."/>
            <person name="Nagai Y."/>
            <person name="Toyoda A."/>
            <person name="Suzuki Y."/>
            <person name="Arimoto A."/>
            <person name="Ishii H."/>
            <person name="Satoh N."/>
            <person name="Nishiyama T."/>
            <person name="Hasebe M."/>
            <person name="Maruyama T."/>
            <person name="Minagawa J."/>
            <person name="Obokata J."/>
            <person name="Shigenobu S."/>
        </authorList>
    </citation>
    <scope>NUCLEOTIDE SEQUENCE [LARGE SCALE GENOMIC DNA]</scope>
</reference>
<evidence type="ECO:0000313" key="1">
    <source>
        <dbReference type="EMBL" id="GFS02989.1"/>
    </source>
</evidence>
<organism evidence="1 2">
    <name type="scientific">Elysia marginata</name>
    <dbReference type="NCBI Taxonomy" id="1093978"/>
    <lineage>
        <taxon>Eukaryota</taxon>
        <taxon>Metazoa</taxon>
        <taxon>Spiralia</taxon>
        <taxon>Lophotrochozoa</taxon>
        <taxon>Mollusca</taxon>
        <taxon>Gastropoda</taxon>
        <taxon>Heterobranchia</taxon>
        <taxon>Euthyneura</taxon>
        <taxon>Panpulmonata</taxon>
        <taxon>Sacoglossa</taxon>
        <taxon>Placobranchoidea</taxon>
        <taxon>Plakobranchidae</taxon>
        <taxon>Elysia</taxon>
    </lineage>
</organism>
<evidence type="ECO:0000313" key="2">
    <source>
        <dbReference type="Proteomes" id="UP000762676"/>
    </source>
</evidence>
<evidence type="ECO:0008006" key="3">
    <source>
        <dbReference type="Google" id="ProtNLM"/>
    </source>
</evidence>
<feature type="non-terminal residue" evidence="1">
    <location>
        <position position="1"/>
    </location>
</feature>